<gene>
    <name evidence="17" type="primary">ZMPSTE24_2</name>
    <name evidence="17" type="ORF">FOZ63_022146</name>
</gene>
<evidence type="ECO:0000313" key="17">
    <source>
        <dbReference type="EMBL" id="KAF4755889.1"/>
    </source>
</evidence>
<keyword evidence="9 14" id="KW-0482">Metalloprotease</keyword>
<evidence type="ECO:0000256" key="1">
    <source>
        <dbReference type="ARBA" id="ARBA00004477"/>
    </source>
</evidence>
<dbReference type="GO" id="GO:0005789">
    <property type="term" value="C:endoplasmic reticulum membrane"/>
    <property type="evidence" value="ECO:0007669"/>
    <property type="project" value="UniProtKB-SubCell"/>
</dbReference>
<feature type="binding site" evidence="13">
    <location>
        <position position="419"/>
    </location>
    <ligand>
        <name>Zn(2+)</name>
        <dbReference type="ChEBI" id="CHEBI:29105"/>
        <note>catalytic</note>
    </ligand>
</feature>
<dbReference type="SUPFAM" id="SSF102462">
    <property type="entry name" value="Peptidyl-tRNA hydrolase II"/>
    <property type="match status" value="1"/>
</dbReference>
<evidence type="ECO:0000256" key="4">
    <source>
        <dbReference type="ARBA" id="ARBA00022723"/>
    </source>
</evidence>
<dbReference type="GO" id="GO:0004045">
    <property type="term" value="F:peptidyl-tRNA hydrolase activity"/>
    <property type="evidence" value="ECO:0007669"/>
    <property type="project" value="UniProtKB-EC"/>
</dbReference>
<evidence type="ECO:0000256" key="13">
    <source>
        <dbReference type="PIRSR" id="PIRSR627057-2"/>
    </source>
</evidence>
<evidence type="ECO:0000259" key="15">
    <source>
        <dbReference type="Pfam" id="PF01435"/>
    </source>
</evidence>
<feature type="non-terminal residue" evidence="17">
    <location>
        <position position="1"/>
    </location>
</feature>
<accession>A0A7J6UF64</accession>
<keyword evidence="8 14" id="KW-1133">Transmembrane helix</keyword>
<comment type="function">
    <text evidence="14">Proteolytically removes the C-terminal three residues of farnesylated proteins.</text>
</comment>
<evidence type="ECO:0000256" key="6">
    <source>
        <dbReference type="ARBA" id="ARBA00022824"/>
    </source>
</evidence>
<protein>
    <recommendedName>
        <fullName evidence="14">CAAX prenyl protease</fullName>
        <ecNumber evidence="14">3.4.24.84</ecNumber>
    </recommendedName>
</protein>
<organism evidence="17 18">
    <name type="scientific">Perkinsus olseni</name>
    <name type="common">Perkinsus atlanticus</name>
    <dbReference type="NCBI Taxonomy" id="32597"/>
    <lineage>
        <taxon>Eukaryota</taxon>
        <taxon>Sar</taxon>
        <taxon>Alveolata</taxon>
        <taxon>Perkinsozoa</taxon>
        <taxon>Perkinsea</taxon>
        <taxon>Perkinsida</taxon>
        <taxon>Perkinsidae</taxon>
        <taxon>Perkinsus</taxon>
    </lineage>
</organism>
<keyword evidence="10 14" id="KW-0472">Membrane</keyword>
<dbReference type="Proteomes" id="UP000553632">
    <property type="component" value="Unassembled WGS sequence"/>
</dbReference>
<dbReference type="Pfam" id="PF16491">
    <property type="entry name" value="Peptidase_M48_N"/>
    <property type="match status" value="1"/>
</dbReference>
<dbReference type="AlphaFoldDB" id="A0A7J6UF64"/>
<evidence type="ECO:0000256" key="3">
    <source>
        <dbReference type="ARBA" id="ARBA00022692"/>
    </source>
</evidence>
<dbReference type="GO" id="GO:0046872">
    <property type="term" value="F:metal ion binding"/>
    <property type="evidence" value="ECO:0007669"/>
    <property type="project" value="UniProtKB-UniRule"/>
</dbReference>
<feature type="binding site" evidence="13">
    <location>
        <position position="415"/>
    </location>
    <ligand>
        <name>Zn(2+)</name>
        <dbReference type="ChEBI" id="CHEBI:29105"/>
        <note>catalytic</note>
    </ligand>
</feature>
<evidence type="ECO:0000256" key="12">
    <source>
        <dbReference type="ARBA" id="ARBA00048707"/>
    </source>
</evidence>
<comment type="catalytic activity">
    <reaction evidence="12">
        <text>an N-acyl-L-alpha-aminoacyl-tRNA + H2O = an N-acyl-L-amino acid + a tRNA + H(+)</text>
        <dbReference type="Rhea" id="RHEA:54448"/>
        <dbReference type="Rhea" id="RHEA-COMP:10123"/>
        <dbReference type="Rhea" id="RHEA-COMP:13883"/>
        <dbReference type="ChEBI" id="CHEBI:15377"/>
        <dbReference type="ChEBI" id="CHEBI:15378"/>
        <dbReference type="ChEBI" id="CHEBI:59874"/>
        <dbReference type="ChEBI" id="CHEBI:78442"/>
        <dbReference type="ChEBI" id="CHEBI:138191"/>
        <dbReference type="EC" id="3.1.1.29"/>
    </reaction>
</comment>
<comment type="cofactor">
    <cofactor evidence="13 14">
        <name>Zn(2+)</name>
        <dbReference type="ChEBI" id="CHEBI:29105"/>
    </cofactor>
    <text evidence="13 14">Binds 1 zinc ion per subunit.</text>
</comment>
<dbReference type="GO" id="GO:0004222">
    <property type="term" value="F:metalloendopeptidase activity"/>
    <property type="evidence" value="ECO:0007669"/>
    <property type="project" value="UniProtKB-UniRule"/>
</dbReference>
<dbReference type="GO" id="GO:0071586">
    <property type="term" value="P:CAAX-box protein processing"/>
    <property type="evidence" value="ECO:0007669"/>
    <property type="project" value="UniProtKB-UniRule"/>
</dbReference>
<evidence type="ECO:0000256" key="8">
    <source>
        <dbReference type="ARBA" id="ARBA00022989"/>
    </source>
</evidence>
<comment type="catalytic activity">
    <reaction evidence="11 14">
        <text>Hydrolyzes the peptide bond -P2-(S-farnesyl or geranylgeranyl)C-P1'-P2'-P3'-COOH where P1' and P2' are amino acids with aliphatic side chains and P3' is any C-terminal residue.</text>
        <dbReference type="EC" id="3.4.24.84"/>
    </reaction>
</comment>
<evidence type="ECO:0000256" key="14">
    <source>
        <dbReference type="RuleBase" id="RU366005"/>
    </source>
</evidence>
<keyword evidence="2 14" id="KW-0645">Protease</keyword>
<comment type="caution">
    <text evidence="14">Lacks conserved residue(s) required for the propagation of feature annotation.</text>
</comment>
<feature type="domain" description="Peptidase M48" evidence="15">
    <location>
        <begin position="347"/>
        <end position="470"/>
    </location>
</feature>
<feature type="domain" description="CAAX prenyl protease 1 N-terminal" evidence="16">
    <location>
        <begin position="169"/>
        <end position="343"/>
    </location>
</feature>
<dbReference type="Pfam" id="PF01981">
    <property type="entry name" value="PTH2"/>
    <property type="match status" value="1"/>
</dbReference>
<evidence type="ECO:0000256" key="7">
    <source>
        <dbReference type="ARBA" id="ARBA00022833"/>
    </source>
</evidence>
<dbReference type="CDD" id="cd02429">
    <property type="entry name" value="PTH2_like"/>
    <property type="match status" value="1"/>
</dbReference>
<dbReference type="InterPro" id="IPR001915">
    <property type="entry name" value="Peptidase_M48"/>
</dbReference>
<dbReference type="Gene3D" id="3.40.1490.10">
    <property type="entry name" value="Bit1"/>
    <property type="match status" value="1"/>
</dbReference>
<dbReference type="OMA" id="WAGFEAS"/>
<dbReference type="CDD" id="cd07343">
    <property type="entry name" value="M48A_Zmpste24p_like"/>
    <property type="match status" value="1"/>
</dbReference>
<sequence length="498" mass="56792">MTDSTEASAVGDYLLQYIVVRNDLMKDKKVWNQGAIIAQACHASTAAIFETINDSDTAKYLSDIDNMTKCVLKADDEATLRQLSQELTTAKIAHKLWIEQPENIPTALATAPAYKSRVGAFFKNLKLLRSLVNLNMSVPTAGFFRSAWLCTVLVQNTFDEYLEFRQLKKNAGTKIPEEVKGVVDQETFVKSQSYNYDKRLFGMLASVLEMVFDVWMTLKVTGSIFAWTGAIVSPENEYMRTIIWFILGSLIGDVIAIPISAYRTFVIEQRHGFNRMTVKLFITDLVKSELISMVFVLLLVPPVIYLIRWGGEYFYVYVWAFCQVVVVVMMFVYPALIQPLFNKYEPLHDLQLREKIEALADSHKFPLTKLFQVDGSKRSSHSNAYFFGFWKSKRIVLFDTLLNLTHEEILSVLAHELGHWYHNHLVKSMAASSAHLFIIMYAYGVFVQRYGVQLMSDFGFPTMPDGSVPVMVALMLFGRLWQPIDQAISVLMTVQTRL</sequence>
<dbReference type="InterPro" id="IPR002833">
    <property type="entry name" value="PTH2"/>
</dbReference>
<comment type="subcellular location">
    <subcellularLocation>
        <location evidence="1 14">Endoplasmic reticulum membrane</location>
        <topology evidence="1 14">Multi-pass membrane protein</topology>
    </subcellularLocation>
</comment>
<comment type="caution">
    <text evidence="17">The sequence shown here is derived from an EMBL/GenBank/DDBJ whole genome shotgun (WGS) entry which is preliminary data.</text>
</comment>
<dbReference type="InterPro" id="IPR023476">
    <property type="entry name" value="Pep_tRNA_hydro_II_dom_sf"/>
</dbReference>
<evidence type="ECO:0000256" key="11">
    <source>
        <dbReference type="ARBA" id="ARBA00044456"/>
    </source>
</evidence>
<feature type="transmembrane region" description="Helical" evidence="14">
    <location>
        <begin position="286"/>
        <end position="307"/>
    </location>
</feature>
<feature type="transmembrane region" description="Helical" evidence="14">
    <location>
        <begin position="313"/>
        <end position="336"/>
    </location>
</feature>
<evidence type="ECO:0000259" key="16">
    <source>
        <dbReference type="Pfam" id="PF16491"/>
    </source>
</evidence>
<dbReference type="Pfam" id="PF01435">
    <property type="entry name" value="Peptidase_M48"/>
    <property type="match status" value="1"/>
</dbReference>
<keyword evidence="3 14" id="KW-0812">Transmembrane</keyword>
<dbReference type="EMBL" id="JABANO010004012">
    <property type="protein sequence ID" value="KAF4755889.1"/>
    <property type="molecule type" value="Genomic_DNA"/>
</dbReference>
<dbReference type="Gene3D" id="3.30.2010.10">
    <property type="entry name" value="Metalloproteases ('zincins'), catalytic domain"/>
    <property type="match status" value="1"/>
</dbReference>
<keyword evidence="18" id="KW-1185">Reference proteome</keyword>
<dbReference type="EC" id="3.4.24.84" evidence="14"/>
<reference evidence="17 18" key="1">
    <citation type="submission" date="2020-04" db="EMBL/GenBank/DDBJ databases">
        <title>Perkinsus olseni comparative genomics.</title>
        <authorList>
            <person name="Bogema D.R."/>
        </authorList>
    </citation>
    <scope>NUCLEOTIDE SEQUENCE [LARGE SCALE GENOMIC DNA]</scope>
    <source>
        <strain evidence="17 18">ATCC PRA-207</strain>
    </source>
</reference>
<keyword evidence="7 13" id="KW-0862">Zinc</keyword>
<keyword evidence="4 13" id="KW-0479">Metal-binding</keyword>
<evidence type="ECO:0000256" key="5">
    <source>
        <dbReference type="ARBA" id="ARBA00022801"/>
    </source>
</evidence>
<dbReference type="FunFam" id="3.30.2010.10:FF:000002">
    <property type="entry name" value="CAAX prenyl protease"/>
    <property type="match status" value="1"/>
</dbReference>
<comment type="similarity">
    <text evidence="14">Belongs to the peptidase M48A family.</text>
</comment>
<proteinExistence type="inferred from homology"/>
<dbReference type="PANTHER" id="PTHR10120">
    <property type="entry name" value="CAAX PRENYL PROTEASE 1"/>
    <property type="match status" value="1"/>
</dbReference>
<feature type="transmembrane region" description="Helical" evidence="14">
    <location>
        <begin position="242"/>
        <end position="265"/>
    </location>
</feature>
<dbReference type="InterPro" id="IPR027057">
    <property type="entry name" value="CAXX_Prtase_1"/>
</dbReference>
<dbReference type="InterPro" id="IPR032456">
    <property type="entry name" value="Peptidase_M48_N"/>
</dbReference>
<evidence type="ECO:0000256" key="10">
    <source>
        <dbReference type="ARBA" id="ARBA00023136"/>
    </source>
</evidence>
<keyword evidence="6 14" id="KW-0256">Endoplasmic reticulum</keyword>
<keyword evidence="5 14" id="KW-0378">Hydrolase</keyword>
<name>A0A7J6UF64_PEROL</name>
<evidence type="ECO:0000256" key="2">
    <source>
        <dbReference type="ARBA" id="ARBA00022670"/>
    </source>
</evidence>
<feature type="transmembrane region" description="Helical" evidence="14">
    <location>
        <begin position="425"/>
        <end position="446"/>
    </location>
</feature>
<evidence type="ECO:0000256" key="9">
    <source>
        <dbReference type="ARBA" id="ARBA00023049"/>
    </source>
</evidence>
<evidence type="ECO:0000313" key="18">
    <source>
        <dbReference type="Proteomes" id="UP000553632"/>
    </source>
</evidence>